<reference evidence="12" key="2">
    <citation type="journal article" date="2021" name="PeerJ">
        <title>Extensive microbial diversity within the chicken gut microbiome revealed by metagenomics and culture.</title>
        <authorList>
            <person name="Gilroy R."/>
            <person name="Ravi A."/>
            <person name="Getino M."/>
            <person name="Pursley I."/>
            <person name="Horton D.L."/>
            <person name="Alikhan N.F."/>
            <person name="Baker D."/>
            <person name="Gharbi K."/>
            <person name="Hall N."/>
            <person name="Watson M."/>
            <person name="Adriaenssens E.M."/>
            <person name="Foster-Nyarko E."/>
            <person name="Jarju S."/>
            <person name="Secka A."/>
            <person name="Antonio M."/>
            <person name="Oren A."/>
            <person name="Chaudhuri R.R."/>
            <person name="La Ragione R."/>
            <person name="Hildebrand F."/>
            <person name="Pallen M.J."/>
        </authorList>
    </citation>
    <scope>NUCLEOTIDE SEQUENCE</scope>
    <source>
        <strain evidence="12">23406</strain>
    </source>
</reference>
<feature type="domain" description="ABC transporter" evidence="10">
    <location>
        <begin position="344"/>
        <end position="580"/>
    </location>
</feature>
<evidence type="ECO:0000256" key="1">
    <source>
        <dbReference type="ARBA" id="ARBA00004651"/>
    </source>
</evidence>
<reference evidence="12" key="1">
    <citation type="submission" date="2020-10" db="EMBL/GenBank/DDBJ databases">
        <authorList>
            <person name="Gilroy R."/>
        </authorList>
    </citation>
    <scope>NUCLEOTIDE SEQUENCE</scope>
    <source>
        <strain evidence="12">23406</strain>
    </source>
</reference>
<name>A0A9D1SYG1_9FIRM</name>
<feature type="transmembrane region" description="Helical" evidence="9">
    <location>
        <begin position="157"/>
        <end position="174"/>
    </location>
</feature>
<dbReference type="GO" id="GO:0005886">
    <property type="term" value="C:plasma membrane"/>
    <property type="evidence" value="ECO:0007669"/>
    <property type="project" value="UniProtKB-SubCell"/>
</dbReference>
<gene>
    <name evidence="12" type="ORF">IAB14_06135</name>
</gene>
<keyword evidence="2" id="KW-0813">Transport</keyword>
<keyword evidence="7 9" id="KW-1133">Transmembrane helix</keyword>
<dbReference type="PROSITE" id="PS50893">
    <property type="entry name" value="ABC_TRANSPORTER_2"/>
    <property type="match status" value="1"/>
</dbReference>
<feature type="transmembrane region" description="Helical" evidence="9">
    <location>
        <begin position="289"/>
        <end position="309"/>
    </location>
</feature>
<dbReference type="InterPro" id="IPR027417">
    <property type="entry name" value="P-loop_NTPase"/>
</dbReference>
<dbReference type="Gene3D" id="1.20.1560.10">
    <property type="entry name" value="ABC transporter type 1, transmembrane domain"/>
    <property type="match status" value="1"/>
</dbReference>
<dbReference type="InterPro" id="IPR039421">
    <property type="entry name" value="Type_1_exporter"/>
</dbReference>
<dbReference type="PROSITE" id="PS00211">
    <property type="entry name" value="ABC_TRANSPORTER_1"/>
    <property type="match status" value="1"/>
</dbReference>
<evidence type="ECO:0000259" key="11">
    <source>
        <dbReference type="PROSITE" id="PS50929"/>
    </source>
</evidence>
<evidence type="ECO:0000256" key="6">
    <source>
        <dbReference type="ARBA" id="ARBA00022840"/>
    </source>
</evidence>
<dbReference type="InterPro" id="IPR017871">
    <property type="entry name" value="ABC_transporter-like_CS"/>
</dbReference>
<dbReference type="InterPro" id="IPR003439">
    <property type="entry name" value="ABC_transporter-like_ATP-bd"/>
</dbReference>
<accession>A0A9D1SYG1</accession>
<evidence type="ECO:0000256" key="8">
    <source>
        <dbReference type="ARBA" id="ARBA00023136"/>
    </source>
</evidence>
<feature type="transmembrane region" description="Helical" evidence="9">
    <location>
        <begin position="21"/>
        <end position="41"/>
    </location>
</feature>
<dbReference type="EMBL" id="DVOH01000048">
    <property type="protein sequence ID" value="HIV00671.1"/>
    <property type="molecule type" value="Genomic_DNA"/>
</dbReference>
<keyword evidence="5" id="KW-0547">Nucleotide-binding</keyword>
<comment type="subcellular location">
    <subcellularLocation>
        <location evidence="1">Cell membrane</location>
        <topology evidence="1">Multi-pass membrane protein</topology>
    </subcellularLocation>
</comment>
<keyword evidence="6 12" id="KW-0067">ATP-binding</keyword>
<feature type="domain" description="ABC transmembrane type-1" evidence="11">
    <location>
        <begin position="32"/>
        <end position="311"/>
    </location>
</feature>
<dbReference type="Gene3D" id="3.40.50.300">
    <property type="entry name" value="P-loop containing nucleotide triphosphate hydrolases"/>
    <property type="match status" value="1"/>
</dbReference>
<dbReference type="PROSITE" id="PS50929">
    <property type="entry name" value="ABC_TM1F"/>
    <property type="match status" value="1"/>
</dbReference>
<evidence type="ECO:0000256" key="7">
    <source>
        <dbReference type="ARBA" id="ARBA00022989"/>
    </source>
</evidence>
<dbReference type="Proteomes" id="UP000886891">
    <property type="component" value="Unassembled WGS sequence"/>
</dbReference>
<keyword evidence="3" id="KW-1003">Cell membrane</keyword>
<feature type="transmembrane region" description="Helical" evidence="9">
    <location>
        <begin position="53"/>
        <end position="76"/>
    </location>
</feature>
<dbReference type="InterPro" id="IPR003593">
    <property type="entry name" value="AAA+_ATPase"/>
</dbReference>
<organism evidence="12 13">
    <name type="scientific">Candidatus Stercoripulliclostridium merdipullorum</name>
    <dbReference type="NCBI Taxonomy" id="2840952"/>
    <lineage>
        <taxon>Bacteria</taxon>
        <taxon>Bacillati</taxon>
        <taxon>Bacillota</taxon>
        <taxon>Clostridia</taxon>
        <taxon>Eubacteriales</taxon>
        <taxon>Candidatus Stercoripulliclostridium</taxon>
    </lineage>
</organism>
<evidence type="ECO:0000256" key="9">
    <source>
        <dbReference type="SAM" id="Phobius"/>
    </source>
</evidence>
<proteinExistence type="predicted"/>
<dbReference type="SUPFAM" id="SSF52540">
    <property type="entry name" value="P-loop containing nucleoside triphosphate hydrolases"/>
    <property type="match status" value="1"/>
</dbReference>
<dbReference type="SUPFAM" id="SSF90123">
    <property type="entry name" value="ABC transporter transmembrane region"/>
    <property type="match status" value="1"/>
</dbReference>
<feature type="transmembrane region" description="Helical" evidence="9">
    <location>
        <begin position="242"/>
        <end position="269"/>
    </location>
</feature>
<dbReference type="InterPro" id="IPR036640">
    <property type="entry name" value="ABC1_TM_sf"/>
</dbReference>
<evidence type="ECO:0000256" key="5">
    <source>
        <dbReference type="ARBA" id="ARBA00022741"/>
    </source>
</evidence>
<dbReference type="Pfam" id="PF00664">
    <property type="entry name" value="ABC_membrane"/>
    <property type="match status" value="1"/>
</dbReference>
<dbReference type="AlphaFoldDB" id="A0A9D1SYG1"/>
<dbReference type="InterPro" id="IPR011527">
    <property type="entry name" value="ABC1_TM_dom"/>
</dbReference>
<evidence type="ECO:0000256" key="3">
    <source>
        <dbReference type="ARBA" id="ARBA00022475"/>
    </source>
</evidence>
<evidence type="ECO:0000256" key="2">
    <source>
        <dbReference type="ARBA" id="ARBA00022448"/>
    </source>
</evidence>
<keyword evidence="4 9" id="KW-0812">Transmembrane</keyword>
<evidence type="ECO:0000259" key="10">
    <source>
        <dbReference type="PROSITE" id="PS50893"/>
    </source>
</evidence>
<evidence type="ECO:0000313" key="12">
    <source>
        <dbReference type="EMBL" id="HIV00671.1"/>
    </source>
</evidence>
<dbReference type="GO" id="GO:0016887">
    <property type="term" value="F:ATP hydrolysis activity"/>
    <property type="evidence" value="ECO:0007669"/>
    <property type="project" value="InterPro"/>
</dbReference>
<dbReference type="SMART" id="SM00382">
    <property type="entry name" value="AAA"/>
    <property type="match status" value="1"/>
</dbReference>
<sequence>MLKRLSACIGEYKKDTILSPTFIAMEVVMECLLPLMMSKLIDHLYGEDVLQIVKFGCILLAMAFLSLTFGVLSGMFSSKAAAGFAKNLRRDLFYRVQTFSFGDIDKFSTSSLVTRLTTDVTNVQNAFMMLIRIAVRAPFMFLFALAMSFSISWKLSLIFLAFIPLMLVVVFFLIRKVKPMFDRIFKKYDALNDSVQENVKGMRVVKSYNREQFETEKFDRRSEELRSDFTRVEKIMALTNPLMMFVMHTSTLLIAFLGATLIVRTFGGIDAAGVWHWGELSTGQLSSLFTYSAQILMSLMMVSMVFVMITMAGASAKRIAEVLDTDSSLTNPAHPVEEVANGDVEFCNVNFKYSKKAERNALQGIDFKIKSGETVGIIGGTGSGKSTLIQLIPRLYDATEGVVKVGGRDVKDYDMEALRNQVAVVLQKNVLFSGTIKENLRWGNETASDEELIRVCKLAQADEFIRSFPDGYDTVIDQGGANVSGGQKQRLCIARALLKKPKIMILDDSTSAVDTKTDALIRKAFREEIPDTTKFIIAQRVASVEGADKIIVMDGGRIDAVGTHEELMQSNRIYQEVYHSQTRIGGAQ</sequence>
<dbReference type="CDD" id="cd18548">
    <property type="entry name" value="ABC_6TM_Tm287_like"/>
    <property type="match status" value="1"/>
</dbReference>
<feature type="transmembrane region" description="Helical" evidence="9">
    <location>
        <begin position="133"/>
        <end position="151"/>
    </location>
</feature>
<dbReference type="Pfam" id="PF00005">
    <property type="entry name" value="ABC_tran"/>
    <property type="match status" value="1"/>
</dbReference>
<dbReference type="GO" id="GO:0005524">
    <property type="term" value="F:ATP binding"/>
    <property type="evidence" value="ECO:0007669"/>
    <property type="project" value="UniProtKB-KW"/>
</dbReference>
<evidence type="ECO:0000256" key="4">
    <source>
        <dbReference type="ARBA" id="ARBA00022692"/>
    </source>
</evidence>
<dbReference type="PANTHER" id="PTHR43394">
    <property type="entry name" value="ATP-DEPENDENT PERMEASE MDL1, MITOCHONDRIAL"/>
    <property type="match status" value="1"/>
</dbReference>
<dbReference type="PANTHER" id="PTHR43394:SF1">
    <property type="entry name" value="ATP-BINDING CASSETTE SUB-FAMILY B MEMBER 10, MITOCHONDRIAL"/>
    <property type="match status" value="1"/>
</dbReference>
<evidence type="ECO:0000313" key="13">
    <source>
        <dbReference type="Proteomes" id="UP000886891"/>
    </source>
</evidence>
<comment type="caution">
    <text evidence="12">The sequence shown here is derived from an EMBL/GenBank/DDBJ whole genome shotgun (WGS) entry which is preliminary data.</text>
</comment>
<dbReference type="GO" id="GO:0015421">
    <property type="term" value="F:ABC-type oligopeptide transporter activity"/>
    <property type="evidence" value="ECO:0007669"/>
    <property type="project" value="TreeGrafter"/>
</dbReference>
<protein>
    <submittedName>
        <fullName evidence="12">ABC transporter ATP-binding protein</fullName>
    </submittedName>
</protein>
<keyword evidence="8 9" id="KW-0472">Membrane</keyword>
<dbReference type="FunFam" id="3.40.50.300:FF:000221">
    <property type="entry name" value="Multidrug ABC transporter ATP-binding protein"/>
    <property type="match status" value="1"/>
</dbReference>